<evidence type="ECO:0000256" key="1">
    <source>
        <dbReference type="SAM" id="MobiDB-lite"/>
    </source>
</evidence>
<sequence length="203" mass="21819">MADETESLTPQEPGEAPGPEAGPDEAESEQETPKPSDMPGAKQPEPSAGEALTDTPKGQDDATPTVDVEAVRREAEDYKARYEALRAEFEELEKKQAELTDQADSAEKVKAELEAANGRVQAVEKQLLRQTVGARYRLPAELVARLSGDDEGAIEEDAKKLATLLGAPRKSSVGKGGLDPTERAFDAKAFVQQYRKRAGLSGI</sequence>
<gene>
    <name evidence="2" type="ORF">SCA03_29910</name>
</gene>
<evidence type="ECO:0008006" key="4">
    <source>
        <dbReference type="Google" id="ProtNLM"/>
    </source>
</evidence>
<reference evidence="2 3" key="1">
    <citation type="submission" date="2019-06" db="EMBL/GenBank/DDBJ databases">
        <title>Whole genome shotgun sequence of Streptomyces cacaoi subsp. cacaoi NBRC 12748.</title>
        <authorList>
            <person name="Hosoyama A."/>
            <person name="Uohara A."/>
            <person name="Ohji S."/>
            <person name="Ichikawa N."/>
        </authorList>
    </citation>
    <scope>NUCLEOTIDE SEQUENCE [LARGE SCALE GENOMIC DNA]</scope>
    <source>
        <strain evidence="2 3">NBRC 12748</strain>
    </source>
</reference>
<comment type="caution">
    <text evidence="2">The sequence shown here is derived from an EMBL/GenBank/DDBJ whole genome shotgun (WGS) entry which is preliminary data.</text>
</comment>
<dbReference type="EMBL" id="BJMM01000012">
    <property type="protein sequence ID" value="GEB50440.1"/>
    <property type="molecule type" value="Genomic_DNA"/>
</dbReference>
<dbReference type="Proteomes" id="UP000319210">
    <property type="component" value="Unassembled WGS sequence"/>
</dbReference>
<feature type="region of interest" description="Disordered" evidence="1">
    <location>
        <begin position="1"/>
        <end position="71"/>
    </location>
</feature>
<name>A0A4Y3R344_STRCI</name>
<accession>A0A4Y3R344</accession>
<proteinExistence type="predicted"/>
<evidence type="ECO:0000313" key="3">
    <source>
        <dbReference type="Proteomes" id="UP000319210"/>
    </source>
</evidence>
<dbReference type="RefSeq" id="WP_086814153.1">
    <property type="nucleotide sequence ID" value="NZ_BJMM01000012.1"/>
</dbReference>
<organism evidence="2 3">
    <name type="scientific">Streptomyces cacaoi</name>
    <dbReference type="NCBI Taxonomy" id="1898"/>
    <lineage>
        <taxon>Bacteria</taxon>
        <taxon>Bacillati</taxon>
        <taxon>Actinomycetota</taxon>
        <taxon>Actinomycetes</taxon>
        <taxon>Kitasatosporales</taxon>
        <taxon>Streptomycetaceae</taxon>
        <taxon>Streptomyces</taxon>
    </lineage>
</organism>
<dbReference type="AlphaFoldDB" id="A0A4Y3R344"/>
<feature type="compositionally biased region" description="Low complexity" evidence="1">
    <location>
        <begin position="10"/>
        <end position="21"/>
    </location>
</feature>
<evidence type="ECO:0000313" key="2">
    <source>
        <dbReference type="EMBL" id="GEB50440.1"/>
    </source>
</evidence>
<protein>
    <recommendedName>
        <fullName evidence="4">Scaffolding protein</fullName>
    </recommendedName>
</protein>
<keyword evidence="3" id="KW-1185">Reference proteome</keyword>